<dbReference type="EMBL" id="LKCN02000013">
    <property type="protein sequence ID" value="RCI10177.1"/>
    <property type="molecule type" value="Genomic_DNA"/>
</dbReference>
<feature type="compositionally biased region" description="Polar residues" evidence="1">
    <location>
        <begin position="75"/>
        <end position="84"/>
    </location>
</feature>
<proteinExistence type="predicted"/>
<protein>
    <submittedName>
        <fullName evidence="2">Uncharacterized protein</fullName>
    </submittedName>
</protein>
<feature type="compositionally biased region" description="Polar residues" evidence="1">
    <location>
        <begin position="185"/>
        <end position="204"/>
    </location>
</feature>
<dbReference type="InterPro" id="IPR045342">
    <property type="entry name" value="Etd1"/>
</dbReference>
<feature type="compositionally biased region" description="Low complexity" evidence="1">
    <location>
        <begin position="144"/>
        <end position="155"/>
    </location>
</feature>
<dbReference type="STRING" id="1330021.A0A367L6X3"/>
<comment type="caution">
    <text evidence="2">The sequence shown here is derived from an EMBL/GenBank/DDBJ whole genome shotgun (WGS) entry which is preliminary data.</text>
</comment>
<feature type="compositionally biased region" description="Low complexity" evidence="1">
    <location>
        <begin position="305"/>
        <end position="320"/>
    </location>
</feature>
<keyword evidence="3" id="KW-1185">Reference proteome</keyword>
<feature type="region of interest" description="Disordered" evidence="1">
    <location>
        <begin position="26"/>
        <end position="104"/>
    </location>
</feature>
<feature type="region of interest" description="Disordered" evidence="1">
    <location>
        <begin position="719"/>
        <end position="760"/>
    </location>
</feature>
<dbReference type="OrthoDB" id="5346713at2759"/>
<organism evidence="2 3">
    <name type="scientific">Ophiocordyceps polyrhachis-furcata BCC 54312</name>
    <dbReference type="NCBI Taxonomy" id="1330021"/>
    <lineage>
        <taxon>Eukaryota</taxon>
        <taxon>Fungi</taxon>
        <taxon>Dikarya</taxon>
        <taxon>Ascomycota</taxon>
        <taxon>Pezizomycotina</taxon>
        <taxon>Sordariomycetes</taxon>
        <taxon>Hypocreomycetidae</taxon>
        <taxon>Hypocreales</taxon>
        <taxon>Ophiocordycipitaceae</taxon>
        <taxon>Ophiocordyceps</taxon>
    </lineage>
</organism>
<feature type="compositionally biased region" description="Low complexity" evidence="1">
    <location>
        <begin position="349"/>
        <end position="365"/>
    </location>
</feature>
<gene>
    <name evidence="2" type="ORF">L249_8640</name>
</gene>
<feature type="region of interest" description="Disordered" evidence="1">
    <location>
        <begin position="957"/>
        <end position="977"/>
    </location>
</feature>
<evidence type="ECO:0000313" key="2">
    <source>
        <dbReference type="EMBL" id="RCI10177.1"/>
    </source>
</evidence>
<feature type="region of interest" description="Disordered" evidence="1">
    <location>
        <begin position="144"/>
        <end position="224"/>
    </location>
</feature>
<dbReference type="GO" id="GO:1902412">
    <property type="term" value="P:regulation of mitotic cytokinesis"/>
    <property type="evidence" value="ECO:0007669"/>
    <property type="project" value="InterPro"/>
</dbReference>
<feature type="compositionally biased region" description="Low complexity" evidence="1">
    <location>
        <begin position="473"/>
        <end position="483"/>
    </location>
</feature>
<evidence type="ECO:0000313" key="3">
    <source>
        <dbReference type="Proteomes" id="UP000253664"/>
    </source>
</evidence>
<sequence length="1146" mass="123933">MQTVPSLVGSGTAIAAAASGLPNLALTVSAGHPTDNFVSPRPAATSTNPEPSHHHRTTSHPSPPSRPPLSRYQRPKSSQFSNTLPLVKPAEPSSSIGRRDSASSNGTWIRRLSIRPLSQHGSVRSSILTESPSVTFSNPWSTAHLSDTTSLSSSSRPNKLVKRPSTARNSLGLGDISPRQWPKSHLSSLRRPTTSHQRPGTSQLFRPDSHVPGTPPSSKHSFDRPIRPEELLGVSPFGVPVNPGLASGSEWTSFFHSRASKPAASLGPQDYPGDASLPLRGLSLKRICPEGARRQSTPHLIKPRMLSSSMGSTLSPSSPTNASSDRPPKPPIDVPASSEAIPPTRTIRSLSASFSSASSWVTKRSGSLRRSKRGSDRRSSKSQRHMSDPPESTSPPYQRDIRPPSESPDSSLVVPKMPLPVDQEVHQRLPLPLTLSPTSPSPSIVARSGGDLSRSAGRSRGTMARQNRPNHPSGSSTSSTVISQFARVSLHERSPVTEGFDGDARGFTSGDDDDTDLKSDTLFDSLRTLASSRARVIDTPLESVYDESPPSTAGNGKTMRLSVQDVLGRSWDEEDRIMEEEDEHRLTSAHGFSTHDRAKFMAVPRPAGIAPGQSTLDDALDDDDEDWTKDDDVTFSKSPSAPPKGTSARPRGINPNVQMALPSVERGIRSLTSTPTGRPDRPLSNLFDWSETSAHGKHEGGENCLRPKTAYAIPLADSRGGRAAVRKGPTPTHVRSQSVPVVHDSPEESKPAGPKYGTWGLSTKTVSEDWDEDFEFGAGAGDGKDGPAGRDREDVFAVPESIRATQPSVRAHSGQIRELSLLVNDLKRLFRHGRELNMLNGEQTGLWREAEGIITLASPDEDDANEGPRTESDSDQWGASVDSSEASKWRTTVVRERQSPRRRSVLSPEEDVFGASWPTAEDCGGQQDRTGTPRTLDGKTSDVSGVVRCVMESLRKPARPAEAARPSRSNDGCHGRVQFDTNNLKELVKRAGELRDVLSDMIRKADWMTQSPTTTTTTTTTTPRHECRLDSSPAFTRMFDDPCSTPPRRVPRSRGSNLLMEGTPSPEKSSSSPMGPKAMTFMHSDGPQPRVISRKKKAEASNQQHLGRGSIDGSSALGERIDRLAASCYASPLDVCRSIIRSRLGF</sequence>
<reference evidence="2 3" key="1">
    <citation type="journal article" date="2015" name="BMC Genomics">
        <title>Insights from the genome of Ophiocordyceps polyrhachis-furcata to pathogenicity and host specificity in insect fungi.</title>
        <authorList>
            <person name="Wichadakul D."/>
            <person name="Kobmoo N."/>
            <person name="Ingsriswang S."/>
            <person name="Tangphatsornruang S."/>
            <person name="Chantasingh D."/>
            <person name="Luangsa-ard J.J."/>
            <person name="Eurwilaichitr L."/>
        </authorList>
    </citation>
    <scope>NUCLEOTIDE SEQUENCE [LARGE SCALE GENOMIC DNA]</scope>
    <source>
        <strain evidence="2 3">BCC 54312</strain>
    </source>
</reference>
<accession>A0A367L6X3</accession>
<feature type="region of interest" description="Disordered" evidence="1">
    <location>
        <begin position="606"/>
        <end position="655"/>
    </location>
</feature>
<feature type="compositionally biased region" description="Acidic residues" evidence="1">
    <location>
        <begin position="618"/>
        <end position="629"/>
    </location>
</feature>
<feature type="region of interest" description="Disordered" evidence="1">
    <location>
        <begin position="1038"/>
        <end position="1114"/>
    </location>
</feature>
<feature type="region of interest" description="Disordered" evidence="1">
    <location>
        <begin position="290"/>
        <end position="415"/>
    </location>
</feature>
<dbReference type="AlphaFoldDB" id="A0A367L6X3"/>
<feature type="compositionally biased region" description="Low complexity" evidence="1">
    <location>
        <begin position="432"/>
        <end position="443"/>
    </location>
</feature>
<feature type="region of interest" description="Disordered" evidence="1">
    <location>
        <begin position="432"/>
        <end position="517"/>
    </location>
</feature>
<feature type="region of interest" description="Disordered" evidence="1">
    <location>
        <begin position="857"/>
        <end position="940"/>
    </location>
</feature>
<feature type="compositionally biased region" description="Basic and acidic residues" evidence="1">
    <location>
        <begin position="885"/>
        <end position="899"/>
    </location>
</feature>
<dbReference type="GO" id="GO:0005096">
    <property type="term" value="F:GTPase activator activity"/>
    <property type="evidence" value="ECO:0007669"/>
    <property type="project" value="InterPro"/>
</dbReference>
<dbReference type="Pfam" id="PF20162">
    <property type="entry name" value="Etd1"/>
    <property type="match status" value="1"/>
</dbReference>
<evidence type="ECO:0000256" key="1">
    <source>
        <dbReference type="SAM" id="MobiDB-lite"/>
    </source>
</evidence>
<feature type="compositionally biased region" description="Polar residues" evidence="1">
    <location>
        <begin position="875"/>
        <end position="884"/>
    </location>
</feature>
<dbReference type="Proteomes" id="UP000253664">
    <property type="component" value="Unassembled WGS sequence"/>
</dbReference>
<name>A0A367L6X3_9HYPO</name>